<organism evidence="2 3">
    <name type="scientific">Schistosoma mattheei</name>
    <dbReference type="NCBI Taxonomy" id="31246"/>
    <lineage>
        <taxon>Eukaryota</taxon>
        <taxon>Metazoa</taxon>
        <taxon>Spiralia</taxon>
        <taxon>Lophotrochozoa</taxon>
        <taxon>Platyhelminthes</taxon>
        <taxon>Trematoda</taxon>
        <taxon>Digenea</taxon>
        <taxon>Strigeidida</taxon>
        <taxon>Schistosomatoidea</taxon>
        <taxon>Schistosomatidae</taxon>
        <taxon>Schistosoma</taxon>
    </lineage>
</organism>
<evidence type="ECO:0000313" key="3">
    <source>
        <dbReference type="Proteomes" id="UP000269396"/>
    </source>
</evidence>
<accession>A0A3P8FEF8</accession>
<feature type="compositionally biased region" description="Polar residues" evidence="1">
    <location>
        <begin position="10"/>
        <end position="31"/>
    </location>
</feature>
<dbReference type="EMBL" id="UZAL01038937">
    <property type="protein sequence ID" value="VDP74577.1"/>
    <property type="molecule type" value="Genomic_DNA"/>
</dbReference>
<dbReference type="Proteomes" id="UP000269396">
    <property type="component" value="Unassembled WGS sequence"/>
</dbReference>
<proteinExistence type="predicted"/>
<evidence type="ECO:0000256" key="1">
    <source>
        <dbReference type="SAM" id="MobiDB-lite"/>
    </source>
</evidence>
<reference evidence="2 3" key="1">
    <citation type="submission" date="2018-11" db="EMBL/GenBank/DDBJ databases">
        <authorList>
            <consortium name="Pathogen Informatics"/>
        </authorList>
    </citation>
    <scope>NUCLEOTIDE SEQUENCE [LARGE SCALE GENOMIC DNA]</scope>
    <source>
        <strain>Denwood</strain>
        <strain evidence="3">Zambia</strain>
    </source>
</reference>
<protein>
    <submittedName>
        <fullName evidence="2">Uncharacterized protein</fullName>
    </submittedName>
</protein>
<sequence>MSKSGERLLETTSLGSSTRGTPNLEATSNARRQFCRGFSDDNES</sequence>
<evidence type="ECO:0000313" key="2">
    <source>
        <dbReference type="EMBL" id="VDP74577.1"/>
    </source>
</evidence>
<dbReference type="AlphaFoldDB" id="A0A3P8FEF8"/>
<feature type="region of interest" description="Disordered" evidence="1">
    <location>
        <begin position="1"/>
        <end position="44"/>
    </location>
</feature>
<gene>
    <name evidence="2" type="ORF">SMTD_LOCUS17566</name>
</gene>
<name>A0A3P8FEF8_9TREM</name>
<keyword evidence="3" id="KW-1185">Reference proteome</keyword>